<dbReference type="AlphaFoldDB" id="T1L497"/>
<evidence type="ECO:0000313" key="2">
    <source>
        <dbReference type="Proteomes" id="UP000015104"/>
    </source>
</evidence>
<reference evidence="1" key="2">
    <citation type="submission" date="2015-06" db="UniProtKB">
        <authorList>
            <consortium name="EnsemblMetazoa"/>
        </authorList>
    </citation>
    <scope>IDENTIFICATION</scope>
</reference>
<protein>
    <submittedName>
        <fullName evidence="1">Uncharacterized protein</fullName>
    </submittedName>
</protein>
<dbReference type="EnsemblMetazoa" id="tetur38g00030.1">
    <property type="protein sequence ID" value="tetur38g00030.1"/>
    <property type="gene ID" value="tetur38g00030"/>
</dbReference>
<dbReference type="EMBL" id="CAEY01001024">
    <property type="status" value="NOT_ANNOTATED_CDS"/>
    <property type="molecule type" value="Genomic_DNA"/>
</dbReference>
<dbReference type="Proteomes" id="UP000015104">
    <property type="component" value="Unassembled WGS sequence"/>
</dbReference>
<dbReference type="KEGG" id="tut:107362639"/>
<dbReference type="KEGG" id="tut:107370161"/>
<dbReference type="EMBL" id="CAEY01001080">
    <property type="status" value="NOT_ANNOTATED_CDS"/>
    <property type="molecule type" value="Genomic_DNA"/>
</dbReference>
<evidence type="ECO:0000313" key="1">
    <source>
        <dbReference type="EnsemblMetazoa" id="tetur38g00030.1"/>
    </source>
</evidence>
<name>T1L497_TETUR</name>
<sequence>MESQDKSKDEDKFNSITIDVNETNKVLNKETSSDVKSFTRKSKYKKSSYIENRHLREKRRPTKFAIVQIDENENCLEPTIDLDPTTISQEIAKFTKIFTATTTQAN</sequence>
<organism evidence="1 2">
    <name type="scientific">Tetranychus urticae</name>
    <name type="common">Two-spotted spider mite</name>
    <dbReference type="NCBI Taxonomy" id="32264"/>
    <lineage>
        <taxon>Eukaryota</taxon>
        <taxon>Metazoa</taxon>
        <taxon>Ecdysozoa</taxon>
        <taxon>Arthropoda</taxon>
        <taxon>Chelicerata</taxon>
        <taxon>Arachnida</taxon>
        <taxon>Acari</taxon>
        <taxon>Acariformes</taxon>
        <taxon>Trombidiformes</taxon>
        <taxon>Prostigmata</taxon>
        <taxon>Eleutherengona</taxon>
        <taxon>Raphignathae</taxon>
        <taxon>Tetranychoidea</taxon>
        <taxon>Tetranychidae</taxon>
        <taxon>Tetranychus</taxon>
    </lineage>
</organism>
<reference evidence="2" key="1">
    <citation type="submission" date="2011-08" db="EMBL/GenBank/DDBJ databases">
        <authorList>
            <person name="Rombauts S."/>
        </authorList>
    </citation>
    <scope>NUCLEOTIDE SEQUENCE</scope>
    <source>
        <strain evidence="2">London</strain>
    </source>
</reference>
<proteinExistence type="predicted"/>
<accession>T1L497</accession>
<dbReference type="EnsemblMetazoa" id="tetur361g00010.1">
    <property type="protein sequence ID" value="tetur361g00010.1"/>
    <property type="gene ID" value="tetur361g00010"/>
</dbReference>
<gene>
    <name evidence="1" type="primary">107362639</name>
</gene>
<keyword evidence="2" id="KW-1185">Reference proteome</keyword>
<dbReference type="HOGENOM" id="CLU_2226543_0_0_1"/>